<keyword evidence="10" id="KW-1185">Reference proteome</keyword>
<accession>A0ABY4AK90</accession>
<evidence type="ECO:0000256" key="2">
    <source>
        <dbReference type="ARBA" id="ARBA00022679"/>
    </source>
</evidence>
<reference evidence="9 10" key="1">
    <citation type="submission" date="2020-11" db="EMBL/GenBank/DDBJ databases">
        <title>Algicoccus daihaiensis sp.nov., isolated from Daihai Lake in Inner Mongolia.</title>
        <authorList>
            <person name="Kai J."/>
        </authorList>
    </citation>
    <scope>NUCLEOTIDE SEQUENCE [LARGE SCALE GENOMIC DNA]</scope>
    <source>
        <strain evidence="10">f23</strain>
    </source>
</reference>
<evidence type="ECO:0000256" key="1">
    <source>
        <dbReference type="ARBA" id="ARBA00022603"/>
    </source>
</evidence>
<organism evidence="9 10">
    <name type="scientific">Orrella daihaiensis</name>
    <dbReference type="NCBI Taxonomy" id="2782176"/>
    <lineage>
        <taxon>Bacteria</taxon>
        <taxon>Pseudomonadati</taxon>
        <taxon>Pseudomonadota</taxon>
        <taxon>Betaproteobacteria</taxon>
        <taxon>Burkholderiales</taxon>
        <taxon>Alcaligenaceae</taxon>
        <taxon>Orrella</taxon>
    </lineage>
</organism>
<dbReference type="InterPro" id="IPR029063">
    <property type="entry name" value="SAM-dependent_MTases_sf"/>
</dbReference>
<dbReference type="Pfam" id="PF00145">
    <property type="entry name" value="DNA_methylase"/>
    <property type="match status" value="1"/>
</dbReference>
<dbReference type="RefSeq" id="WP_243479106.1">
    <property type="nucleotide sequence ID" value="NZ_CP063982.1"/>
</dbReference>
<dbReference type="Gene3D" id="3.90.120.10">
    <property type="entry name" value="DNA Methylase, subunit A, domain 2"/>
    <property type="match status" value="1"/>
</dbReference>
<evidence type="ECO:0000256" key="7">
    <source>
        <dbReference type="RuleBase" id="RU000416"/>
    </source>
</evidence>
<evidence type="ECO:0000256" key="8">
    <source>
        <dbReference type="RuleBase" id="RU000417"/>
    </source>
</evidence>
<keyword evidence="3 6" id="KW-0949">S-adenosyl-L-methionine</keyword>
<evidence type="ECO:0000256" key="6">
    <source>
        <dbReference type="PROSITE-ProRule" id="PRU01016"/>
    </source>
</evidence>
<sequence>MTNQKKLFQYIDLFAGCGGLSDGFEQTQKYSGVAHIEWEKPAAETLRKRLKTRWNVKDADKRVMVFDIQRTEELFSGWRDNRFGQHLGLNSLIDRDRGVDVIIGGPPCQAYSLAGRIRDKNGMRDDYRNYLFESYLAIVSRVQPDVFVFENVVGILSAKPGGTMIVDRIKKSFNDAGYLTLDDFRDAKFDLEQFGIPQKRSRVIIIGLRKEAFKGHNLQVVLKNFYQEFSNEHHVEKIKSAKDALKGLTKFYPKPIVDLLGKKFSHEPSASRFLNHSPRYHNPRDIEIFKLLAEDIASGDMKYQSTTALKRLYTEKTGKESSVHKYFVIRPNAPSNTIPAHLYKDGLRHIHWDFNQARSITVREAARLQTFDDDFEFLGSMGDQYKMIGNAVPPKFARSLALSLINLLNLRR</sequence>
<dbReference type="Gene3D" id="3.40.50.150">
    <property type="entry name" value="Vaccinia Virus protein VP39"/>
    <property type="match status" value="1"/>
</dbReference>
<keyword evidence="4" id="KW-0680">Restriction system</keyword>
<name>A0ABY4AK90_9BURK</name>
<dbReference type="PROSITE" id="PS00094">
    <property type="entry name" value="C5_MTASE_1"/>
    <property type="match status" value="1"/>
</dbReference>
<keyword evidence="2 6" id="KW-0808">Transferase</keyword>
<evidence type="ECO:0000256" key="3">
    <source>
        <dbReference type="ARBA" id="ARBA00022691"/>
    </source>
</evidence>
<dbReference type="NCBIfam" id="TIGR00675">
    <property type="entry name" value="dcm"/>
    <property type="match status" value="1"/>
</dbReference>
<proteinExistence type="inferred from homology"/>
<evidence type="ECO:0000256" key="5">
    <source>
        <dbReference type="ARBA" id="ARBA00047422"/>
    </source>
</evidence>
<dbReference type="PANTHER" id="PTHR10629">
    <property type="entry name" value="CYTOSINE-SPECIFIC METHYLTRANSFERASE"/>
    <property type="match status" value="1"/>
</dbReference>
<dbReference type="PRINTS" id="PR00105">
    <property type="entry name" value="C5METTRFRASE"/>
</dbReference>
<dbReference type="InterPro" id="IPR018117">
    <property type="entry name" value="C5_DNA_meth_AS"/>
</dbReference>
<dbReference type="PANTHER" id="PTHR10629:SF52">
    <property type="entry name" value="DNA (CYTOSINE-5)-METHYLTRANSFERASE 1"/>
    <property type="match status" value="1"/>
</dbReference>
<comment type="similarity">
    <text evidence="6 7">Belongs to the class I-like SAM-binding methyltransferase superfamily. C5-methyltransferase family.</text>
</comment>
<evidence type="ECO:0000313" key="10">
    <source>
        <dbReference type="Proteomes" id="UP000831607"/>
    </source>
</evidence>
<dbReference type="PROSITE" id="PS51679">
    <property type="entry name" value="SAM_MT_C5"/>
    <property type="match status" value="1"/>
</dbReference>
<dbReference type="GO" id="GO:0008168">
    <property type="term" value="F:methyltransferase activity"/>
    <property type="evidence" value="ECO:0007669"/>
    <property type="project" value="UniProtKB-KW"/>
</dbReference>
<dbReference type="Proteomes" id="UP000831607">
    <property type="component" value="Chromosome"/>
</dbReference>
<evidence type="ECO:0000313" key="9">
    <source>
        <dbReference type="EMBL" id="UOD50697.1"/>
    </source>
</evidence>
<evidence type="ECO:0000256" key="4">
    <source>
        <dbReference type="ARBA" id="ARBA00022747"/>
    </source>
</evidence>
<protein>
    <recommendedName>
        <fullName evidence="8">Cytosine-specific methyltransferase</fullName>
        <ecNumber evidence="8">2.1.1.37</ecNumber>
    </recommendedName>
</protein>
<dbReference type="EC" id="2.1.1.37" evidence="8"/>
<dbReference type="EMBL" id="CP063982">
    <property type="protein sequence ID" value="UOD50697.1"/>
    <property type="molecule type" value="Genomic_DNA"/>
</dbReference>
<gene>
    <name evidence="9" type="ORF">DHf2319_01825</name>
</gene>
<dbReference type="InterPro" id="IPR050390">
    <property type="entry name" value="C5-Methyltransferase"/>
</dbReference>
<dbReference type="SUPFAM" id="SSF53335">
    <property type="entry name" value="S-adenosyl-L-methionine-dependent methyltransferases"/>
    <property type="match status" value="1"/>
</dbReference>
<dbReference type="GO" id="GO:0032259">
    <property type="term" value="P:methylation"/>
    <property type="evidence" value="ECO:0007669"/>
    <property type="project" value="UniProtKB-KW"/>
</dbReference>
<keyword evidence="1 6" id="KW-0489">Methyltransferase</keyword>
<comment type="catalytic activity">
    <reaction evidence="5 8">
        <text>a 2'-deoxycytidine in DNA + S-adenosyl-L-methionine = a 5-methyl-2'-deoxycytidine in DNA + S-adenosyl-L-homocysteine + H(+)</text>
        <dbReference type="Rhea" id="RHEA:13681"/>
        <dbReference type="Rhea" id="RHEA-COMP:11369"/>
        <dbReference type="Rhea" id="RHEA-COMP:11370"/>
        <dbReference type="ChEBI" id="CHEBI:15378"/>
        <dbReference type="ChEBI" id="CHEBI:57856"/>
        <dbReference type="ChEBI" id="CHEBI:59789"/>
        <dbReference type="ChEBI" id="CHEBI:85452"/>
        <dbReference type="ChEBI" id="CHEBI:85454"/>
        <dbReference type="EC" id="2.1.1.37"/>
    </reaction>
</comment>
<feature type="active site" evidence="6">
    <location>
        <position position="108"/>
    </location>
</feature>
<dbReference type="InterPro" id="IPR001525">
    <property type="entry name" value="C5_MeTfrase"/>
</dbReference>